<evidence type="ECO:0000313" key="2">
    <source>
        <dbReference type="EMBL" id="KAJ1964275.1"/>
    </source>
</evidence>
<keyword evidence="1" id="KW-0812">Transmembrane</keyword>
<comment type="caution">
    <text evidence="2">The sequence shown here is derived from an EMBL/GenBank/DDBJ whole genome shotgun (WGS) entry which is preliminary data.</text>
</comment>
<keyword evidence="1" id="KW-1133">Transmembrane helix</keyword>
<evidence type="ECO:0000256" key="1">
    <source>
        <dbReference type="SAM" id="Phobius"/>
    </source>
</evidence>
<feature type="transmembrane region" description="Helical" evidence="1">
    <location>
        <begin position="301"/>
        <end position="319"/>
    </location>
</feature>
<keyword evidence="1" id="KW-0472">Membrane</keyword>
<dbReference type="EMBL" id="JANBPY010000717">
    <property type="protein sequence ID" value="KAJ1964275.1"/>
    <property type="molecule type" value="Genomic_DNA"/>
</dbReference>
<proteinExistence type="predicted"/>
<sequence>MQHPHEHGSYLRVEHSPLDRQSYDIPSAPNFANTSTHAVKIPPRSLFEASRIWSWLILGLSLVQLCTVGILEALLLSSDSYRLRMQKSLSAHLARTTSASKFGQFPGPLIVAHHLTMVLSCAVCALAWYRALCKTARRWAAFAVLFNYVTLCLAIIQWSEKSTGPMAMAQSLAQKIGPEVARSAPAIRTACFAVTLVFSLLFSLALLPFSRLYRRVRKCPTYQANVTATTLRTETRDRNGSWWTLLIAHYIIHAFYIILFVGLVSFKSADHLAVKLGLIIAVWVVLLISGGLSNLRPRSPALLTFLGIAVIQLAVTIGATAHKAPQRTVGVHEVYEPTYFYFMSALAICSTLLTIIFGGVYFTRSPYKLSTRAYPVENVPY</sequence>
<protein>
    <submittedName>
        <fullName evidence="2">Uncharacterized protein</fullName>
    </submittedName>
</protein>
<name>A0A9W8APG4_9FUNG</name>
<feature type="transmembrane region" description="Helical" evidence="1">
    <location>
        <begin position="110"/>
        <end position="132"/>
    </location>
</feature>
<feature type="transmembrane region" description="Helical" evidence="1">
    <location>
        <begin position="242"/>
        <end position="266"/>
    </location>
</feature>
<accession>A0A9W8APG4</accession>
<reference evidence="2" key="1">
    <citation type="submission" date="2022-07" db="EMBL/GenBank/DDBJ databases">
        <title>Phylogenomic reconstructions and comparative analyses of Kickxellomycotina fungi.</title>
        <authorList>
            <person name="Reynolds N.K."/>
            <person name="Stajich J.E."/>
            <person name="Barry K."/>
            <person name="Grigoriev I.V."/>
            <person name="Crous P."/>
            <person name="Smith M.E."/>
        </authorList>
    </citation>
    <scope>NUCLEOTIDE SEQUENCE</scope>
    <source>
        <strain evidence="2">RSA 1196</strain>
    </source>
</reference>
<evidence type="ECO:0000313" key="3">
    <source>
        <dbReference type="Proteomes" id="UP001150925"/>
    </source>
</evidence>
<gene>
    <name evidence="2" type="ORF">IWQ62_002977</name>
</gene>
<dbReference type="AlphaFoldDB" id="A0A9W8APG4"/>
<keyword evidence="3" id="KW-1185">Reference proteome</keyword>
<feature type="transmembrane region" description="Helical" evidence="1">
    <location>
        <begin position="272"/>
        <end position="289"/>
    </location>
</feature>
<feature type="transmembrane region" description="Helical" evidence="1">
    <location>
        <begin position="339"/>
        <end position="362"/>
    </location>
</feature>
<feature type="transmembrane region" description="Helical" evidence="1">
    <location>
        <begin position="52"/>
        <end position="76"/>
    </location>
</feature>
<feature type="transmembrane region" description="Helical" evidence="1">
    <location>
        <begin position="139"/>
        <end position="158"/>
    </location>
</feature>
<organism evidence="2 3">
    <name type="scientific">Dispira parvispora</name>
    <dbReference type="NCBI Taxonomy" id="1520584"/>
    <lineage>
        <taxon>Eukaryota</taxon>
        <taxon>Fungi</taxon>
        <taxon>Fungi incertae sedis</taxon>
        <taxon>Zoopagomycota</taxon>
        <taxon>Kickxellomycotina</taxon>
        <taxon>Dimargaritomycetes</taxon>
        <taxon>Dimargaritales</taxon>
        <taxon>Dimargaritaceae</taxon>
        <taxon>Dispira</taxon>
    </lineage>
</organism>
<feature type="transmembrane region" description="Helical" evidence="1">
    <location>
        <begin position="186"/>
        <end position="207"/>
    </location>
</feature>
<dbReference type="OrthoDB" id="5625049at2759"/>
<dbReference type="Proteomes" id="UP001150925">
    <property type="component" value="Unassembled WGS sequence"/>
</dbReference>